<protein>
    <recommendedName>
        <fullName evidence="3">DUF3472 domain-containing protein</fullName>
    </recommendedName>
</protein>
<dbReference type="Proteomes" id="UP001217089">
    <property type="component" value="Unassembled WGS sequence"/>
</dbReference>
<dbReference type="Pfam" id="PF11958">
    <property type="entry name" value="DUF3472"/>
    <property type="match status" value="1"/>
</dbReference>
<evidence type="ECO:0000313" key="2">
    <source>
        <dbReference type="Proteomes" id="UP001217089"/>
    </source>
</evidence>
<sequence length="326" mass="37518">MYIRIYRGENKLLKYVKHGGKQSTFSDSVWNAGKDGGGYCGIQDHPNGKVFIFSMWDPITSTKDNIKAVHVGHGTQISRFGGEGTRLKSMNFSIGWKPDHWYTIVVKRWEKEDHSYFGFWVLDQTEKIWRHFVTFDYPVSGACFTTRTACFVEDWRGTGENTRCALYKNGYKYTCDNKWLYFRNSRFHVNQEEPTRCYNENYDCIVQDDHSFCIKTGGKDTKPTKGLGPRCNFSLSETNKNKFPNLSPLEFDVNISPEGSVVWKIPESCTPQLRCKINVNGTEKFSVTDSELRSVDIDLKNSNHGDEVEVVLTDILDRDVSKKILV</sequence>
<evidence type="ECO:0008006" key="3">
    <source>
        <dbReference type="Google" id="ProtNLM"/>
    </source>
</evidence>
<evidence type="ECO:0000313" key="1">
    <source>
        <dbReference type="EMBL" id="KAJ8308670.1"/>
    </source>
</evidence>
<name>A0ABQ9EZ46_TEGGR</name>
<keyword evidence="2" id="KW-1185">Reference proteome</keyword>
<dbReference type="InterPro" id="IPR021862">
    <property type="entry name" value="DUF3472"/>
</dbReference>
<gene>
    <name evidence="1" type="ORF">KUTeg_013544</name>
</gene>
<proteinExistence type="predicted"/>
<organism evidence="1 2">
    <name type="scientific">Tegillarca granosa</name>
    <name type="common">Malaysian cockle</name>
    <name type="synonym">Anadara granosa</name>
    <dbReference type="NCBI Taxonomy" id="220873"/>
    <lineage>
        <taxon>Eukaryota</taxon>
        <taxon>Metazoa</taxon>
        <taxon>Spiralia</taxon>
        <taxon>Lophotrochozoa</taxon>
        <taxon>Mollusca</taxon>
        <taxon>Bivalvia</taxon>
        <taxon>Autobranchia</taxon>
        <taxon>Pteriomorphia</taxon>
        <taxon>Arcoida</taxon>
        <taxon>Arcoidea</taxon>
        <taxon>Arcidae</taxon>
        <taxon>Tegillarca</taxon>
    </lineage>
</organism>
<accession>A0ABQ9EZ46</accession>
<reference evidence="1 2" key="1">
    <citation type="submission" date="2022-12" db="EMBL/GenBank/DDBJ databases">
        <title>Chromosome-level genome of Tegillarca granosa.</title>
        <authorList>
            <person name="Kim J."/>
        </authorList>
    </citation>
    <scope>NUCLEOTIDE SEQUENCE [LARGE SCALE GENOMIC DNA]</scope>
    <source>
        <strain evidence="1">Teg-2019</strain>
        <tissue evidence="1">Adductor muscle</tissue>
    </source>
</reference>
<comment type="caution">
    <text evidence="1">The sequence shown here is derived from an EMBL/GenBank/DDBJ whole genome shotgun (WGS) entry which is preliminary data.</text>
</comment>
<dbReference type="EMBL" id="JARBDR010000657">
    <property type="protein sequence ID" value="KAJ8308670.1"/>
    <property type="molecule type" value="Genomic_DNA"/>
</dbReference>